<evidence type="ECO:0000313" key="2">
    <source>
        <dbReference type="EMBL" id="MFD1992515.1"/>
    </source>
</evidence>
<comment type="caution">
    <text evidence="2">The sequence shown here is derived from an EMBL/GenBank/DDBJ whole genome shotgun (WGS) entry which is preliminary data.</text>
</comment>
<dbReference type="Pfam" id="PF04965">
    <property type="entry name" value="GPW_gp25"/>
    <property type="match status" value="1"/>
</dbReference>
<feature type="domain" description="IraD/Gp25-like" evidence="1">
    <location>
        <begin position="27"/>
        <end position="117"/>
    </location>
</feature>
<dbReference type="Gene3D" id="3.10.450.40">
    <property type="match status" value="1"/>
</dbReference>
<dbReference type="SUPFAM" id="SSF160719">
    <property type="entry name" value="gpW/gp25-like"/>
    <property type="match status" value="1"/>
</dbReference>
<proteinExistence type="predicted"/>
<name>A0ABW4V1X8_9BACL</name>
<dbReference type="InterPro" id="IPR007048">
    <property type="entry name" value="IraD/Gp25-like"/>
</dbReference>
<keyword evidence="3" id="KW-1185">Reference proteome</keyword>
<sequence length="133" mass="15438">MNRDFLGRGWSFPIQVDTATGKIKMSEYSDDIREAIRILIRTSPGERVMNPDYGCRIRRYQFDSIDVTTLHLMASSVKDAIERWEPRVTAVRVTALSDQQENGLVQLEVEYRERSTNHVTNQVYPFYIYEGTG</sequence>
<reference evidence="3" key="1">
    <citation type="journal article" date="2019" name="Int. J. Syst. Evol. Microbiol.">
        <title>The Global Catalogue of Microorganisms (GCM) 10K type strain sequencing project: providing services to taxonomists for standard genome sequencing and annotation.</title>
        <authorList>
            <consortium name="The Broad Institute Genomics Platform"/>
            <consortium name="The Broad Institute Genome Sequencing Center for Infectious Disease"/>
            <person name="Wu L."/>
            <person name="Ma J."/>
        </authorList>
    </citation>
    <scope>NUCLEOTIDE SEQUENCE [LARGE SCALE GENOMIC DNA]</scope>
    <source>
        <strain evidence="3">CGMCC 1.15067</strain>
    </source>
</reference>
<evidence type="ECO:0000313" key="3">
    <source>
        <dbReference type="Proteomes" id="UP001597403"/>
    </source>
</evidence>
<dbReference type="Proteomes" id="UP001597403">
    <property type="component" value="Unassembled WGS sequence"/>
</dbReference>
<gene>
    <name evidence="2" type="ORF">ACFSGI_21290</name>
</gene>
<dbReference type="EMBL" id="JBHUGF010000011">
    <property type="protein sequence ID" value="MFD1992515.1"/>
    <property type="molecule type" value="Genomic_DNA"/>
</dbReference>
<accession>A0ABW4V1X8</accession>
<protein>
    <submittedName>
        <fullName evidence="2">GPW/gp25 family protein</fullName>
    </submittedName>
</protein>
<organism evidence="2 3">
    <name type="scientific">Paenibacillus nicotianae</name>
    <dbReference type="NCBI Taxonomy" id="1526551"/>
    <lineage>
        <taxon>Bacteria</taxon>
        <taxon>Bacillati</taxon>
        <taxon>Bacillota</taxon>
        <taxon>Bacilli</taxon>
        <taxon>Bacillales</taxon>
        <taxon>Paenibacillaceae</taxon>
        <taxon>Paenibacillus</taxon>
    </lineage>
</organism>
<evidence type="ECO:0000259" key="1">
    <source>
        <dbReference type="Pfam" id="PF04965"/>
    </source>
</evidence>
<dbReference type="RefSeq" id="WP_204826203.1">
    <property type="nucleotide sequence ID" value="NZ_JBHUGF010000011.1"/>
</dbReference>